<dbReference type="EMBL" id="CP034035">
    <property type="protein sequence ID" value="QCR08925.1"/>
    <property type="molecule type" value="Genomic_DNA"/>
</dbReference>
<evidence type="ECO:0000313" key="9">
    <source>
        <dbReference type="Proteomes" id="UP000299580"/>
    </source>
</evidence>
<dbReference type="GO" id="GO:0005886">
    <property type="term" value="C:plasma membrane"/>
    <property type="evidence" value="ECO:0007669"/>
    <property type="project" value="UniProtKB-SubCell"/>
</dbReference>
<dbReference type="InterPro" id="IPR018383">
    <property type="entry name" value="UPF0324_pro"/>
</dbReference>
<evidence type="ECO:0000256" key="6">
    <source>
        <dbReference type="ARBA" id="ARBA00023136"/>
    </source>
</evidence>
<feature type="transmembrane region" description="Helical" evidence="7">
    <location>
        <begin position="306"/>
        <end position="323"/>
    </location>
</feature>
<dbReference type="InterPro" id="IPR004630">
    <property type="entry name" value="UPF0324_YeiH-like"/>
</dbReference>
<evidence type="ECO:0000256" key="7">
    <source>
        <dbReference type="SAM" id="Phobius"/>
    </source>
</evidence>
<dbReference type="PANTHER" id="PTHR30106:SF2">
    <property type="entry name" value="UPF0324 INNER MEMBRANE PROTEIN YEIH"/>
    <property type="match status" value="1"/>
</dbReference>
<evidence type="ECO:0000256" key="5">
    <source>
        <dbReference type="ARBA" id="ARBA00022989"/>
    </source>
</evidence>
<feature type="transmembrane region" description="Helical" evidence="7">
    <location>
        <begin position="138"/>
        <end position="161"/>
    </location>
</feature>
<feature type="transmembrane region" description="Helical" evidence="7">
    <location>
        <begin position="101"/>
        <end position="126"/>
    </location>
</feature>
<keyword evidence="9" id="KW-1185">Reference proteome</keyword>
<gene>
    <name evidence="8" type="ORF">EH207_10500</name>
</gene>
<organism evidence="8 9">
    <name type="scientific">Brenneria rubrifaciens</name>
    <dbReference type="NCBI Taxonomy" id="55213"/>
    <lineage>
        <taxon>Bacteria</taxon>
        <taxon>Pseudomonadati</taxon>
        <taxon>Pseudomonadota</taxon>
        <taxon>Gammaproteobacteria</taxon>
        <taxon>Enterobacterales</taxon>
        <taxon>Pectobacteriaceae</taxon>
        <taxon>Brenneria</taxon>
    </lineage>
</organism>
<evidence type="ECO:0000256" key="4">
    <source>
        <dbReference type="ARBA" id="ARBA00022692"/>
    </source>
</evidence>
<feature type="transmembrane region" description="Helical" evidence="7">
    <location>
        <begin position="50"/>
        <end position="69"/>
    </location>
</feature>
<evidence type="ECO:0000313" key="8">
    <source>
        <dbReference type="EMBL" id="QCR08925.1"/>
    </source>
</evidence>
<comment type="subcellular location">
    <subcellularLocation>
        <location evidence="1">Cell membrane</location>
        <topology evidence="1">Multi-pass membrane protein</topology>
    </subcellularLocation>
</comment>
<keyword evidence="6 7" id="KW-0472">Membrane</keyword>
<feature type="transmembrane region" description="Helical" evidence="7">
    <location>
        <begin position="167"/>
        <end position="185"/>
    </location>
</feature>
<feature type="transmembrane region" description="Helical" evidence="7">
    <location>
        <begin position="20"/>
        <end position="38"/>
    </location>
</feature>
<keyword evidence="5 7" id="KW-1133">Transmembrane helix</keyword>
<dbReference type="RefSeq" id="WP_137713956.1">
    <property type="nucleotide sequence ID" value="NZ_CP034035.1"/>
</dbReference>
<evidence type="ECO:0000256" key="1">
    <source>
        <dbReference type="ARBA" id="ARBA00004651"/>
    </source>
</evidence>
<keyword evidence="3" id="KW-1003">Cell membrane</keyword>
<comment type="similarity">
    <text evidence="2">Belongs to the UPF0324 family.</text>
</comment>
<dbReference type="KEGG" id="brb:EH207_10500"/>
<dbReference type="NCBIfam" id="TIGR00698">
    <property type="entry name" value="YeiH family putative sulfate export transporter"/>
    <property type="match status" value="1"/>
</dbReference>
<reference evidence="8 9" key="1">
    <citation type="submission" date="2018-11" db="EMBL/GenBank/DDBJ databases">
        <title>Genome sequences of Brenneria nigrifluens and Brenneria rubrifaciens.</title>
        <authorList>
            <person name="Poret-Peterson A.T."/>
            <person name="McClean A.E."/>
            <person name="Kluepfel D.A."/>
        </authorList>
    </citation>
    <scope>NUCLEOTIDE SEQUENCE [LARGE SCALE GENOMIC DNA]</scope>
    <source>
        <strain evidence="8 9">6D370</strain>
    </source>
</reference>
<keyword evidence="4 7" id="KW-0812">Transmembrane</keyword>
<name>A0A4P8QXI0_9GAMM</name>
<protein>
    <submittedName>
        <fullName evidence="8">YeiH family putative sulfate export transporter</fullName>
    </submittedName>
</protein>
<evidence type="ECO:0000256" key="3">
    <source>
        <dbReference type="ARBA" id="ARBA00022475"/>
    </source>
</evidence>
<dbReference type="Pfam" id="PF03601">
    <property type="entry name" value="Cons_hypoth698"/>
    <property type="match status" value="1"/>
</dbReference>
<feature type="transmembrane region" description="Helical" evidence="7">
    <location>
        <begin position="232"/>
        <end position="252"/>
    </location>
</feature>
<dbReference type="Proteomes" id="UP000299580">
    <property type="component" value="Chromosome"/>
</dbReference>
<dbReference type="AlphaFoldDB" id="A0A4P8QXI0"/>
<accession>A0A4P8QXI0</accession>
<sequence>MIALPAAQQHIKLYYKAITWLPGLFAISLMAFLILWLTNIPKVSQWGPGSLTLAILSGILLGNTVYPRWHTFCDPGVLWAKQNLLRWGIVLYGFRLSFQQITTVGIAGIAVDLTIVASTFLLACWLGRRFFKLDSETTLLIGAGSSICGAAAILATAPVVNASSDKIAVAVSTVVIFGTTAMFLYPWLYQLNLYYHWITVTPRTLGMYLGSTIHEVAQVVAAGHAINGETENIAVIGKMLRVMLLAPFLLLLSAVLKNKQRKNASAAPVSLMFPWFALGFVAVAAFNSTQLLPIDVVNELVKLDNILLMMAMIALGLTTRFSAIHQAGAKPLLLALLLFIWLLVGGAGINLAAEHVFL</sequence>
<dbReference type="OrthoDB" id="9805703at2"/>
<feature type="transmembrane region" description="Helical" evidence="7">
    <location>
        <begin position="332"/>
        <end position="353"/>
    </location>
</feature>
<proteinExistence type="inferred from homology"/>
<feature type="transmembrane region" description="Helical" evidence="7">
    <location>
        <begin position="264"/>
        <end position="286"/>
    </location>
</feature>
<evidence type="ECO:0000256" key="2">
    <source>
        <dbReference type="ARBA" id="ARBA00007977"/>
    </source>
</evidence>
<dbReference type="PANTHER" id="PTHR30106">
    <property type="entry name" value="INNER MEMBRANE PROTEIN YEIH-RELATED"/>
    <property type="match status" value="1"/>
</dbReference>